<dbReference type="PROSITE" id="PS01302">
    <property type="entry name" value="UPF0758"/>
    <property type="match status" value="1"/>
</dbReference>
<dbReference type="InterPro" id="IPR001405">
    <property type="entry name" value="UPF0758"/>
</dbReference>
<dbReference type="Pfam" id="PF04002">
    <property type="entry name" value="RadC"/>
    <property type="match status" value="1"/>
</dbReference>
<dbReference type="GO" id="GO:0006508">
    <property type="term" value="P:proteolysis"/>
    <property type="evidence" value="ECO:0007669"/>
    <property type="project" value="UniProtKB-KW"/>
</dbReference>
<evidence type="ECO:0000259" key="7">
    <source>
        <dbReference type="PROSITE" id="PS50249"/>
    </source>
</evidence>
<dbReference type="InterPro" id="IPR020891">
    <property type="entry name" value="UPF0758_CS"/>
</dbReference>
<dbReference type="PANTHER" id="PTHR30471:SF3">
    <property type="entry name" value="UPF0758 PROTEIN YEES-RELATED"/>
    <property type="match status" value="1"/>
</dbReference>
<evidence type="ECO:0000256" key="4">
    <source>
        <dbReference type="ARBA" id="ARBA00022801"/>
    </source>
</evidence>
<evidence type="ECO:0000256" key="2">
    <source>
        <dbReference type="ARBA" id="ARBA00022670"/>
    </source>
</evidence>
<dbReference type="NCBIfam" id="TIGR00608">
    <property type="entry name" value="radc"/>
    <property type="match status" value="1"/>
</dbReference>
<evidence type="ECO:0000313" key="9">
    <source>
        <dbReference type="Proteomes" id="UP000076563"/>
    </source>
</evidence>
<protein>
    <recommendedName>
        <fullName evidence="7">MPN domain-containing protein</fullName>
    </recommendedName>
</protein>
<keyword evidence="2" id="KW-0645">Protease</keyword>
<dbReference type="Gene3D" id="3.40.140.10">
    <property type="entry name" value="Cytidine Deaminase, domain 2"/>
    <property type="match status" value="1"/>
</dbReference>
<dbReference type="InterPro" id="IPR025657">
    <property type="entry name" value="RadC_JAB"/>
</dbReference>
<evidence type="ECO:0000256" key="5">
    <source>
        <dbReference type="ARBA" id="ARBA00022833"/>
    </source>
</evidence>
<name>A0A163XMJ6_9BACL</name>
<comment type="caution">
    <text evidence="8">The sequence shown here is derived from an EMBL/GenBank/DDBJ whole genome shotgun (WGS) entry which is preliminary data.</text>
</comment>
<dbReference type="Proteomes" id="UP000076563">
    <property type="component" value="Unassembled WGS sequence"/>
</dbReference>
<dbReference type="RefSeq" id="WP_063183018.1">
    <property type="nucleotide sequence ID" value="NZ_LQRA01000057.1"/>
</dbReference>
<comment type="similarity">
    <text evidence="1">Belongs to the UPF0758 family.</text>
</comment>
<evidence type="ECO:0000313" key="8">
    <source>
        <dbReference type="EMBL" id="KZE78128.1"/>
    </source>
</evidence>
<keyword evidence="5" id="KW-0862">Zinc</keyword>
<keyword evidence="3" id="KW-0479">Metal-binding</keyword>
<dbReference type="CDD" id="cd08071">
    <property type="entry name" value="MPN_DUF2466"/>
    <property type="match status" value="1"/>
</dbReference>
<gene>
    <name evidence="8" type="ORF">AV654_19325</name>
</gene>
<organism evidence="8 9">
    <name type="scientific">Paenibacillus elgii</name>
    <dbReference type="NCBI Taxonomy" id="189691"/>
    <lineage>
        <taxon>Bacteria</taxon>
        <taxon>Bacillati</taxon>
        <taxon>Bacillota</taxon>
        <taxon>Bacilli</taxon>
        <taxon>Bacillales</taxon>
        <taxon>Paenibacillaceae</taxon>
        <taxon>Paenibacillus</taxon>
    </lineage>
</organism>
<keyword evidence="9" id="KW-1185">Reference proteome</keyword>
<dbReference type="PANTHER" id="PTHR30471">
    <property type="entry name" value="DNA REPAIR PROTEIN RADC"/>
    <property type="match status" value="1"/>
</dbReference>
<accession>A0A163XMJ6</accession>
<dbReference type="OrthoDB" id="9804482at2"/>
<dbReference type="InterPro" id="IPR037518">
    <property type="entry name" value="MPN"/>
</dbReference>
<dbReference type="EMBL" id="LQRA01000057">
    <property type="protein sequence ID" value="KZE78128.1"/>
    <property type="molecule type" value="Genomic_DNA"/>
</dbReference>
<sequence>MNAPHSVDVLIVKQERIGTLQVANPVITSPNIAFEIVKSYLGEPDREHFVILCLSTKNRVNGIHTVSIGSASSALVHPREVFKLAILNNASGIILAHNHPSGVTTPSEEDISTTKRLVEAGQLIGIEVLDHLIICEFEYCSLRENGLM</sequence>
<evidence type="ECO:0000256" key="6">
    <source>
        <dbReference type="ARBA" id="ARBA00023049"/>
    </source>
</evidence>
<proteinExistence type="inferred from homology"/>
<dbReference type="GO" id="GO:0046872">
    <property type="term" value="F:metal ion binding"/>
    <property type="evidence" value="ECO:0007669"/>
    <property type="project" value="UniProtKB-KW"/>
</dbReference>
<keyword evidence="6" id="KW-0482">Metalloprotease</keyword>
<reference evidence="9" key="1">
    <citation type="submission" date="2016-01" db="EMBL/GenBank/DDBJ databases">
        <title>Draft genome of Chromobacterium sp. F49.</title>
        <authorList>
            <person name="Hong K.W."/>
        </authorList>
    </citation>
    <scope>NUCLEOTIDE SEQUENCE [LARGE SCALE GENOMIC DNA]</scope>
    <source>
        <strain evidence="9">M63</strain>
    </source>
</reference>
<dbReference type="PROSITE" id="PS50249">
    <property type="entry name" value="MPN"/>
    <property type="match status" value="1"/>
</dbReference>
<dbReference type="GO" id="GO:0008237">
    <property type="term" value="F:metallopeptidase activity"/>
    <property type="evidence" value="ECO:0007669"/>
    <property type="project" value="UniProtKB-KW"/>
</dbReference>
<feature type="domain" description="MPN" evidence="7">
    <location>
        <begin position="26"/>
        <end position="148"/>
    </location>
</feature>
<dbReference type="AlphaFoldDB" id="A0A163XMJ6"/>
<keyword evidence="4" id="KW-0378">Hydrolase</keyword>
<evidence type="ECO:0000256" key="1">
    <source>
        <dbReference type="ARBA" id="ARBA00010243"/>
    </source>
</evidence>
<evidence type="ECO:0000256" key="3">
    <source>
        <dbReference type="ARBA" id="ARBA00022723"/>
    </source>
</evidence>